<dbReference type="Proteomes" id="UP000271624">
    <property type="component" value="Unassembled WGS sequence"/>
</dbReference>
<evidence type="ECO:0000313" key="1">
    <source>
        <dbReference type="EMBL" id="RUT04595.1"/>
    </source>
</evidence>
<dbReference type="RefSeq" id="WP_201800762.1">
    <property type="nucleotide sequence ID" value="NZ_RSCL01000010.1"/>
</dbReference>
<name>A0A433VER5_9CYAN</name>
<comment type="caution">
    <text evidence="1">The sequence shown here is derived from an EMBL/GenBank/DDBJ whole genome shotgun (WGS) entry which is preliminary data.</text>
</comment>
<reference evidence="1" key="1">
    <citation type="submission" date="2018-12" db="EMBL/GenBank/DDBJ databases">
        <authorList>
            <person name="Will S."/>
            <person name="Neumann-Schaal M."/>
            <person name="Henke P."/>
        </authorList>
    </citation>
    <scope>NUCLEOTIDE SEQUENCE</scope>
    <source>
        <strain evidence="1">PCC 7102</strain>
    </source>
</reference>
<dbReference type="Gene3D" id="3.40.630.30">
    <property type="match status" value="1"/>
</dbReference>
<accession>A0A433VER5</accession>
<dbReference type="EMBL" id="RSCL01000010">
    <property type="protein sequence ID" value="RUT04595.1"/>
    <property type="molecule type" value="Genomic_DNA"/>
</dbReference>
<protein>
    <recommendedName>
        <fullName evidence="3">N-acetyltransferase domain-containing protein</fullName>
    </recommendedName>
</protein>
<evidence type="ECO:0008006" key="3">
    <source>
        <dbReference type="Google" id="ProtNLM"/>
    </source>
</evidence>
<organism evidence="1 2">
    <name type="scientific">Dulcicalothrix desertica PCC 7102</name>
    <dbReference type="NCBI Taxonomy" id="232991"/>
    <lineage>
        <taxon>Bacteria</taxon>
        <taxon>Bacillati</taxon>
        <taxon>Cyanobacteriota</taxon>
        <taxon>Cyanophyceae</taxon>
        <taxon>Nostocales</taxon>
        <taxon>Calotrichaceae</taxon>
        <taxon>Dulcicalothrix</taxon>
    </lineage>
</organism>
<proteinExistence type="predicted"/>
<dbReference type="AlphaFoldDB" id="A0A433VER5"/>
<keyword evidence="2" id="KW-1185">Reference proteome</keyword>
<gene>
    <name evidence="1" type="ORF">DSM106972_041640</name>
</gene>
<reference evidence="1" key="2">
    <citation type="journal article" date="2019" name="Genome Biol. Evol.">
        <title>Day and night: Metabolic profiles and evolutionary relationships of six axenic non-marine cyanobacteria.</title>
        <authorList>
            <person name="Will S.E."/>
            <person name="Henke P."/>
            <person name="Boedeker C."/>
            <person name="Huang S."/>
            <person name="Brinkmann H."/>
            <person name="Rohde M."/>
            <person name="Jarek M."/>
            <person name="Friedl T."/>
            <person name="Seufert S."/>
            <person name="Schumacher M."/>
            <person name="Overmann J."/>
            <person name="Neumann-Schaal M."/>
            <person name="Petersen J."/>
        </authorList>
    </citation>
    <scope>NUCLEOTIDE SEQUENCE [LARGE SCALE GENOMIC DNA]</scope>
    <source>
        <strain evidence="1">PCC 7102</strain>
    </source>
</reference>
<evidence type="ECO:0000313" key="2">
    <source>
        <dbReference type="Proteomes" id="UP000271624"/>
    </source>
</evidence>
<sequence>MQYKSEIFREFTNEIAIYMTPRPAIDIFETESFINESIIGLAEGSNLQLVIIKKDTQEFLGCTGIHNLNAKAREKQIKGWLREKKIALIESINPTWKDLSDGWYDS</sequence>